<comment type="subcellular location">
    <subcellularLocation>
        <location evidence="1">Membrane</location>
        <topology evidence="1">Single-pass membrane protein</topology>
    </subcellularLocation>
</comment>
<evidence type="ECO:0000256" key="1">
    <source>
        <dbReference type="ARBA" id="ARBA00004167"/>
    </source>
</evidence>
<evidence type="ECO:0000256" key="2">
    <source>
        <dbReference type="ARBA" id="ARBA00022692"/>
    </source>
</evidence>
<evidence type="ECO:0000313" key="4">
    <source>
        <dbReference type="EMBL" id="KAF2316498.1"/>
    </source>
</evidence>
<dbReference type="GO" id="GO:0016757">
    <property type="term" value="F:glycosyltransferase activity"/>
    <property type="evidence" value="ECO:0007669"/>
    <property type="project" value="TreeGrafter"/>
</dbReference>
<name>A0A6A6MVS7_HEVBR</name>
<comment type="caution">
    <text evidence="4">The sequence shown here is derived from an EMBL/GenBank/DDBJ whole genome shotgun (WGS) entry which is preliminary data.</text>
</comment>
<dbReference type="GO" id="GO:0016020">
    <property type="term" value="C:membrane"/>
    <property type="evidence" value="ECO:0007669"/>
    <property type="project" value="UniProtKB-SubCell"/>
</dbReference>
<keyword evidence="3" id="KW-1133">Transmembrane helix</keyword>
<organism evidence="4 5">
    <name type="scientific">Hevea brasiliensis</name>
    <name type="common">Para rubber tree</name>
    <name type="synonym">Siphonia brasiliensis</name>
    <dbReference type="NCBI Taxonomy" id="3981"/>
    <lineage>
        <taxon>Eukaryota</taxon>
        <taxon>Viridiplantae</taxon>
        <taxon>Streptophyta</taxon>
        <taxon>Embryophyta</taxon>
        <taxon>Tracheophyta</taxon>
        <taxon>Spermatophyta</taxon>
        <taxon>Magnoliopsida</taxon>
        <taxon>eudicotyledons</taxon>
        <taxon>Gunneridae</taxon>
        <taxon>Pentapetalae</taxon>
        <taxon>rosids</taxon>
        <taxon>fabids</taxon>
        <taxon>Malpighiales</taxon>
        <taxon>Euphorbiaceae</taxon>
        <taxon>Crotonoideae</taxon>
        <taxon>Micrandreae</taxon>
        <taxon>Hevea</taxon>
    </lineage>
</organism>
<reference evidence="4 5" key="1">
    <citation type="journal article" date="2020" name="Mol. Plant">
        <title>The Chromosome-Based Rubber Tree Genome Provides New Insights into Spurge Genome Evolution and Rubber Biosynthesis.</title>
        <authorList>
            <person name="Liu J."/>
            <person name="Shi C."/>
            <person name="Shi C.C."/>
            <person name="Li W."/>
            <person name="Zhang Q.J."/>
            <person name="Zhang Y."/>
            <person name="Li K."/>
            <person name="Lu H.F."/>
            <person name="Shi C."/>
            <person name="Zhu S.T."/>
            <person name="Xiao Z.Y."/>
            <person name="Nan H."/>
            <person name="Yue Y."/>
            <person name="Zhu X.G."/>
            <person name="Wu Y."/>
            <person name="Hong X.N."/>
            <person name="Fan G.Y."/>
            <person name="Tong Y."/>
            <person name="Zhang D."/>
            <person name="Mao C.L."/>
            <person name="Liu Y.L."/>
            <person name="Hao S.J."/>
            <person name="Liu W.Q."/>
            <person name="Lv M.Q."/>
            <person name="Zhang H.B."/>
            <person name="Liu Y."/>
            <person name="Hu-Tang G.R."/>
            <person name="Wang J.P."/>
            <person name="Wang J.H."/>
            <person name="Sun Y.H."/>
            <person name="Ni S.B."/>
            <person name="Chen W.B."/>
            <person name="Zhang X.C."/>
            <person name="Jiao Y.N."/>
            <person name="Eichler E.E."/>
            <person name="Li G.H."/>
            <person name="Liu X."/>
            <person name="Gao L.Z."/>
        </authorList>
    </citation>
    <scope>NUCLEOTIDE SEQUENCE [LARGE SCALE GENOMIC DNA]</scope>
    <source>
        <strain evidence="5">cv. GT1</strain>
        <tissue evidence="4">Leaf</tissue>
    </source>
</reference>
<dbReference type="PANTHER" id="PTHR21461">
    <property type="entry name" value="GLYCOSYLTRANSFERASE FAMILY 92 PROTEIN"/>
    <property type="match status" value="1"/>
</dbReference>
<protein>
    <submittedName>
        <fullName evidence="4">Uncharacterized protein</fullName>
    </submittedName>
</protein>
<dbReference type="Proteomes" id="UP000467840">
    <property type="component" value="Chromosome 15"/>
</dbReference>
<keyword evidence="3" id="KW-0472">Membrane</keyword>
<dbReference type="EMBL" id="JAAGAX010000005">
    <property type="protein sequence ID" value="KAF2316498.1"/>
    <property type="molecule type" value="Genomic_DNA"/>
</dbReference>
<evidence type="ECO:0000256" key="3">
    <source>
        <dbReference type="ARBA" id="ARBA00022989"/>
    </source>
</evidence>
<dbReference type="GO" id="GO:0005737">
    <property type="term" value="C:cytoplasm"/>
    <property type="evidence" value="ECO:0007669"/>
    <property type="project" value="TreeGrafter"/>
</dbReference>
<evidence type="ECO:0000313" key="5">
    <source>
        <dbReference type="Proteomes" id="UP000467840"/>
    </source>
</evidence>
<keyword evidence="5" id="KW-1185">Reference proteome</keyword>
<proteinExistence type="predicted"/>
<accession>A0A6A6MVS7</accession>
<dbReference type="PANTHER" id="PTHR21461:SF55">
    <property type="entry name" value="GLYCOSYLTRANSFERASE FAMILY 92 PROTEIN"/>
    <property type="match status" value="1"/>
</dbReference>
<gene>
    <name evidence="4" type="ORF">GH714_041839</name>
</gene>
<keyword evidence="2" id="KW-0812">Transmembrane</keyword>
<dbReference type="AlphaFoldDB" id="A0A6A6MVS7"/>
<sequence length="130" mass="14818">MGWLDDFFHLPAGLNLLDVLRNQFESNSNVAELRVSCHSFGPSELEHVPTQGVTIGYTCQMMVPEKHKSIVKLEALNSTLINVVHHFHLRDRFRRVAAYVVDWQNEQNVGSKDRVPWLGTRAIEPPDLGQ</sequence>